<dbReference type="Pfam" id="PF07730">
    <property type="entry name" value="HisKA_3"/>
    <property type="match status" value="1"/>
</dbReference>
<feature type="transmembrane region" description="Helical" evidence="4">
    <location>
        <begin position="50"/>
        <end position="78"/>
    </location>
</feature>
<dbReference type="KEGG" id="ahw:NCTC11636_01261"/>
<dbReference type="CDD" id="cd16917">
    <property type="entry name" value="HATPase_UhpB-NarQ-NarX-like"/>
    <property type="match status" value="1"/>
</dbReference>
<keyword evidence="1 7" id="KW-0808">Transferase</keyword>
<evidence type="ECO:0000313" key="7">
    <source>
        <dbReference type="EMBL" id="VEG27974.1"/>
    </source>
</evidence>
<keyword evidence="3" id="KW-0902">Two-component regulatory system</keyword>
<reference evidence="7 8" key="1">
    <citation type="submission" date="2018-12" db="EMBL/GenBank/DDBJ databases">
        <authorList>
            <consortium name="Pathogen Informatics"/>
        </authorList>
    </citation>
    <scope>NUCLEOTIDE SEQUENCE [LARGE SCALE GENOMIC DNA]</scope>
    <source>
        <strain evidence="7 8">NCTC11636</strain>
    </source>
</reference>
<protein>
    <submittedName>
        <fullName evidence="7">Sensor histidine kinase desK</fullName>
        <ecNumber evidence="7">2.7.13.3</ecNumber>
    </submittedName>
</protein>
<dbReference type="AlphaFoldDB" id="A0A448HGI4"/>
<dbReference type="InterPro" id="IPR003594">
    <property type="entry name" value="HATPase_dom"/>
</dbReference>
<gene>
    <name evidence="7" type="primary">desK_3</name>
    <name evidence="7" type="ORF">NCTC11636_01261</name>
</gene>
<evidence type="ECO:0000313" key="8">
    <source>
        <dbReference type="Proteomes" id="UP000266895"/>
    </source>
</evidence>
<dbReference type="EMBL" id="LR134350">
    <property type="protein sequence ID" value="VEG27974.1"/>
    <property type="molecule type" value="Genomic_DNA"/>
</dbReference>
<keyword evidence="4" id="KW-1133">Transmembrane helix</keyword>
<dbReference type="Proteomes" id="UP000266895">
    <property type="component" value="Chromosome"/>
</dbReference>
<keyword evidence="4" id="KW-0812">Transmembrane</keyword>
<dbReference type="GO" id="GO:0016020">
    <property type="term" value="C:membrane"/>
    <property type="evidence" value="ECO:0007669"/>
    <property type="project" value="InterPro"/>
</dbReference>
<keyword evidence="4" id="KW-0472">Membrane</keyword>
<dbReference type="GO" id="GO:0000155">
    <property type="term" value="F:phosphorelay sensor kinase activity"/>
    <property type="evidence" value="ECO:0007669"/>
    <property type="project" value="InterPro"/>
</dbReference>
<feature type="transmembrane region" description="Helical" evidence="4">
    <location>
        <begin position="85"/>
        <end position="105"/>
    </location>
</feature>
<dbReference type="PIRSF" id="PIRSF037434">
    <property type="entry name" value="STHK_ChrS"/>
    <property type="match status" value="1"/>
</dbReference>
<feature type="transmembrane region" description="Helical" evidence="4">
    <location>
        <begin position="111"/>
        <end position="130"/>
    </location>
</feature>
<accession>A0A448HGI4</accession>
<feature type="domain" description="Histidine kinase/HSP90-like ATPase" evidence="5">
    <location>
        <begin position="291"/>
        <end position="379"/>
    </location>
</feature>
<proteinExistence type="predicted"/>
<organism evidence="7 8">
    <name type="scientific">Actinomyces howellii</name>
    <dbReference type="NCBI Taxonomy" id="52771"/>
    <lineage>
        <taxon>Bacteria</taxon>
        <taxon>Bacillati</taxon>
        <taxon>Actinomycetota</taxon>
        <taxon>Actinomycetes</taxon>
        <taxon>Actinomycetales</taxon>
        <taxon>Actinomycetaceae</taxon>
        <taxon>Actinomyces</taxon>
    </lineage>
</organism>
<evidence type="ECO:0000256" key="2">
    <source>
        <dbReference type="ARBA" id="ARBA00022777"/>
    </source>
</evidence>
<dbReference type="GO" id="GO:0046983">
    <property type="term" value="F:protein dimerization activity"/>
    <property type="evidence" value="ECO:0007669"/>
    <property type="project" value="InterPro"/>
</dbReference>
<dbReference type="Gene3D" id="3.30.565.10">
    <property type="entry name" value="Histidine kinase-like ATPase, C-terminal domain"/>
    <property type="match status" value="1"/>
</dbReference>
<keyword evidence="2 7" id="KW-0418">Kinase</keyword>
<dbReference type="RefSeq" id="WP_161512736.1">
    <property type="nucleotide sequence ID" value="NZ_LR134350.1"/>
</dbReference>
<name>A0A448HGI4_9ACTO</name>
<evidence type="ECO:0000256" key="4">
    <source>
        <dbReference type="SAM" id="Phobius"/>
    </source>
</evidence>
<dbReference type="Gene3D" id="1.20.5.1930">
    <property type="match status" value="1"/>
</dbReference>
<evidence type="ECO:0000256" key="1">
    <source>
        <dbReference type="ARBA" id="ARBA00022679"/>
    </source>
</evidence>
<dbReference type="InterPro" id="IPR017205">
    <property type="entry name" value="Sig_transdc_His_kinase_ChrS"/>
</dbReference>
<dbReference type="EC" id="2.7.13.3" evidence="7"/>
<dbReference type="InterPro" id="IPR036890">
    <property type="entry name" value="HATPase_C_sf"/>
</dbReference>
<dbReference type="PANTHER" id="PTHR24421">
    <property type="entry name" value="NITRATE/NITRITE SENSOR PROTEIN NARX-RELATED"/>
    <property type="match status" value="1"/>
</dbReference>
<evidence type="ECO:0000259" key="6">
    <source>
        <dbReference type="Pfam" id="PF07730"/>
    </source>
</evidence>
<evidence type="ECO:0000259" key="5">
    <source>
        <dbReference type="Pfam" id="PF02518"/>
    </source>
</evidence>
<evidence type="ECO:0000256" key="3">
    <source>
        <dbReference type="ARBA" id="ARBA00023012"/>
    </source>
</evidence>
<sequence>MSTQGHEPPGPPPWWRRLAVFATRGNGRPGSVHVPLSRLGLPGWLWRMSAWLLVAADLALLSRSSWGYIGFFVVFPLLWLVHTRYWAAALSLVVFGCGIVVAEHLRGSPAPWQVAAVSVLVSLISGTWMTRAQMARGNALAALAAKDAAMGALARTQDELVAAEHAAGAALERERWAREVHDTLAQGFVSVVALSQAALTEVSEPTEAGDHQALSSVSVRLRQIEEVARENLLEARSLVEGSGPDALRRRGLESALRRLVDSRAVDGLRITLWLTGGPLDDLPPALQVVVLRLVQEGLSNVRRHAQAGLAEVEVAPMAGELLVTISDDGVGLGGAVPGVGLTGMRTRVELLGGELSVGPLRTGSANEHTGTVIRARMPL</sequence>
<dbReference type="SUPFAM" id="SSF55874">
    <property type="entry name" value="ATPase domain of HSP90 chaperone/DNA topoisomerase II/histidine kinase"/>
    <property type="match status" value="1"/>
</dbReference>
<dbReference type="InterPro" id="IPR050482">
    <property type="entry name" value="Sensor_HK_TwoCompSys"/>
</dbReference>
<keyword evidence="8" id="KW-1185">Reference proteome</keyword>
<feature type="domain" description="Signal transduction histidine kinase subgroup 3 dimerisation and phosphoacceptor" evidence="6">
    <location>
        <begin position="172"/>
        <end position="245"/>
    </location>
</feature>
<dbReference type="Pfam" id="PF02518">
    <property type="entry name" value="HATPase_c"/>
    <property type="match status" value="1"/>
</dbReference>
<dbReference type="InterPro" id="IPR011712">
    <property type="entry name" value="Sig_transdc_His_kin_sub3_dim/P"/>
</dbReference>